<feature type="coiled-coil region" evidence="2">
    <location>
        <begin position="124"/>
        <end position="151"/>
    </location>
</feature>
<reference evidence="4 5" key="2">
    <citation type="journal article" date="2009" name="PLoS ONE">
        <title>An integrated genetic and cytogenetic map of the cucumber genome.</title>
        <authorList>
            <person name="Ren Y."/>
            <person name="Zhang Z."/>
            <person name="Liu J."/>
            <person name="Staub J.E."/>
            <person name="Han Y."/>
            <person name="Cheng Z."/>
            <person name="Li X."/>
            <person name="Lu J."/>
            <person name="Miao H."/>
            <person name="Kang H."/>
            <person name="Xie B."/>
            <person name="Gu X."/>
            <person name="Wang X."/>
            <person name="Du Y."/>
            <person name="Jin W."/>
            <person name="Huang S."/>
        </authorList>
    </citation>
    <scope>NUCLEOTIDE SEQUENCE [LARGE SCALE GENOMIC DNA]</scope>
    <source>
        <strain evidence="5">cv. 9930</strain>
    </source>
</reference>
<evidence type="ECO:0000256" key="1">
    <source>
        <dbReference type="ARBA" id="ARBA00023054"/>
    </source>
</evidence>
<evidence type="ECO:0000313" key="5">
    <source>
        <dbReference type="Proteomes" id="UP000029981"/>
    </source>
</evidence>
<gene>
    <name evidence="4" type="ORF">Csa_3G171180</name>
</gene>
<reference evidence="4 5" key="3">
    <citation type="journal article" date="2010" name="BMC Genomics">
        <title>Transcriptome sequencing and comparative analysis of cucumber flowers with different sex types.</title>
        <authorList>
            <person name="Guo S."/>
            <person name="Zheng Y."/>
            <person name="Joung J.G."/>
            <person name="Liu S."/>
            <person name="Zhang Z."/>
            <person name="Crasta O.R."/>
            <person name="Sobral B.W."/>
            <person name="Xu Y."/>
            <person name="Huang S."/>
            <person name="Fei Z."/>
        </authorList>
    </citation>
    <scope>NUCLEOTIDE SEQUENCE [LARGE SCALE GENOMIC DNA]</scope>
    <source>
        <strain evidence="5">cv. 9930</strain>
    </source>
</reference>
<evidence type="ECO:0000313" key="4">
    <source>
        <dbReference type="EMBL" id="KGN57210.1"/>
    </source>
</evidence>
<dbReference type="EMBL" id="CM002924">
    <property type="protein sequence ID" value="KGN57210.1"/>
    <property type="molecule type" value="Genomic_DNA"/>
</dbReference>
<evidence type="ECO:0008006" key="6">
    <source>
        <dbReference type="Google" id="ProtNLM"/>
    </source>
</evidence>
<proteinExistence type="predicted"/>
<feature type="compositionally biased region" description="Low complexity" evidence="3">
    <location>
        <begin position="45"/>
        <end position="58"/>
    </location>
</feature>
<reference evidence="4 5" key="4">
    <citation type="journal article" date="2011" name="BMC Genomics">
        <title>RNA-Seq improves annotation of protein-coding genes in the cucumber genome.</title>
        <authorList>
            <person name="Li Z."/>
            <person name="Zhang Z."/>
            <person name="Yan P."/>
            <person name="Huang S."/>
            <person name="Fei Z."/>
            <person name="Lin K."/>
        </authorList>
    </citation>
    <scope>NUCLEOTIDE SEQUENCE [LARGE SCALE GENOMIC DNA]</scope>
    <source>
        <strain evidence="5">cv. 9930</strain>
    </source>
</reference>
<reference evidence="4 5" key="1">
    <citation type="journal article" date="2009" name="Nat. Genet.">
        <title>The genome of the cucumber, Cucumis sativus L.</title>
        <authorList>
            <person name="Huang S."/>
            <person name="Li R."/>
            <person name="Zhang Z."/>
            <person name="Li L."/>
            <person name="Gu X."/>
            <person name="Fan W."/>
            <person name="Lucas W.J."/>
            <person name="Wang X."/>
            <person name="Xie B."/>
            <person name="Ni P."/>
            <person name="Ren Y."/>
            <person name="Zhu H."/>
            <person name="Li J."/>
            <person name="Lin K."/>
            <person name="Jin W."/>
            <person name="Fei Z."/>
            <person name="Li G."/>
            <person name="Staub J."/>
            <person name="Kilian A."/>
            <person name="van der Vossen E.A."/>
            <person name="Wu Y."/>
            <person name="Guo J."/>
            <person name="He J."/>
            <person name="Jia Z."/>
            <person name="Ren Y."/>
            <person name="Tian G."/>
            <person name="Lu Y."/>
            <person name="Ruan J."/>
            <person name="Qian W."/>
            <person name="Wang M."/>
            <person name="Huang Q."/>
            <person name="Li B."/>
            <person name="Xuan Z."/>
            <person name="Cao J."/>
            <person name="Asan"/>
            <person name="Wu Z."/>
            <person name="Zhang J."/>
            <person name="Cai Q."/>
            <person name="Bai Y."/>
            <person name="Zhao B."/>
            <person name="Han Y."/>
            <person name="Li Y."/>
            <person name="Li X."/>
            <person name="Wang S."/>
            <person name="Shi Q."/>
            <person name="Liu S."/>
            <person name="Cho W.K."/>
            <person name="Kim J.Y."/>
            <person name="Xu Y."/>
            <person name="Heller-Uszynska K."/>
            <person name="Miao H."/>
            <person name="Cheng Z."/>
            <person name="Zhang S."/>
            <person name="Wu J."/>
            <person name="Yang Y."/>
            <person name="Kang H."/>
            <person name="Li M."/>
            <person name="Liang H."/>
            <person name="Ren X."/>
            <person name="Shi Z."/>
            <person name="Wen M."/>
            <person name="Jian M."/>
            <person name="Yang H."/>
            <person name="Zhang G."/>
            <person name="Yang Z."/>
            <person name="Chen R."/>
            <person name="Liu S."/>
            <person name="Li J."/>
            <person name="Ma L."/>
            <person name="Liu H."/>
            <person name="Zhou Y."/>
            <person name="Zhao J."/>
            <person name="Fang X."/>
            <person name="Li G."/>
            <person name="Fang L."/>
            <person name="Li Y."/>
            <person name="Liu D."/>
            <person name="Zheng H."/>
            <person name="Zhang Y."/>
            <person name="Qin N."/>
            <person name="Li Z."/>
            <person name="Yang G."/>
            <person name="Yang S."/>
            <person name="Bolund L."/>
            <person name="Kristiansen K."/>
            <person name="Zheng H."/>
            <person name="Li S."/>
            <person name="Zhang X."/>
            <person name="Yang H."/>
            <person name="Wang J."/>
            <person name="Sun R."/>
            <person name="Zhang B."/>
            <person name="Jiang S."/>
            <person name="Wang J."/>
            <person name="Du Y."/>
            <person name="Li S."/>
        </authorList>
    </citation>
    <scope>NUCLEOTIDE SEQUENCE [LARGE SCALE GENOMIC DNA]</scope>
    <source>
        <strain evidence="5">cv. 9930</strain>
    </source>
</reference>
<accession>A0A0A0L5G9</accession>
<feature type="compositionally biased region" description="Pro residues" evidence="3">
    <location>
        <begin position="215"/>
        <end position="231"/>
    </location>
</feature>
<sequence length="521" mass="57596">MEQKGKSNAVKNSTTMSSRGGRVSLKAMESPKRVVSVSAVESTPQSGVKKQSSKVSRSLTPNGPKKGRDGENVGVSARTVNRGGLKQVLHRRSLSGAGSCVNVEDCNGVKSGLQEKLCFAEDLIKDLQSQLVELKEELHKSQSLNFELQSQNDLLVRDLAAAEAKFASVSNNDKRKSVSEESQRSAEDNQKLENGKLETQPSSSCRNVRDLDCKTPPPRAPPPPPPPPPLPVQSMPRAAATQKSPDLVRLFHSLRKKEGKRDPPLLGKPAAINAHNSIVGEIQNRSAHLLAIKADIETKGEFINGLIDKVLVAAHTDIEDILKFVDWLDSQLSSLADERAVLKHFKWPEKKADAMREAAIEYRALKLLENEISFYKDDTNSPCEAALKKMASLLDKSERGIQRLITLRSTVMHSYQNLKLPTNWMLDSGIMSKIKQASMNLAKMYMKRVKTELDSVRSSDKESNHESLLLQGIHFAYRTHQFAGGLDSETLCAFEEIKQWVPRRMVGRSHAQGLIVGIQSS</sequence>
<feature type="compositionally biased region" description="Polar residues" evidence="3">
    <location>
        <begin position="197"/>
        <end position="206"/>
    </location>
</feature>
<keyword evidence="1 2" id="KW-0175">Coiled coil</keyword>
<dbReference type="PANTHER" id="PTHR31342:SF43">
    <property type="entry name" value="F11A17.16"/>
    <property type="match status" value="1"/>
</dbReference>
<dbReference type="KEGG" id="csv:101205525"/>
<dbReference type="Proteomes" id="UP000029981">
    <property type="component" value="Chromosome 3"/>
</dbReference>
<dbReference type="OrthoDB" id="673648at2759"/>
<dbReference type="GO" id="GO:0072699">
    <property type="term" value="P:protein localization to cortical microtubule cytoskeleton"/>
    <property type="evidence" value="ECO:0000318"/>
    <property type="project" value="GO_Central"/>
</dbReference>
<protein>
    <recommendedName>
        <fullName evidence="6">Protein CHUP1, chloroplastic</fullName>
    </recommendedName>
</protein>
<evidence type="ECO:0000256" key="3">
    <source>
        <dbReference type="SAM" id="MobiDB-lite"/>
    </source>
</evidence>
<keyword evidence="5" id="KW-1185">Reference proteome</keyword>
<feature type="compositionally biased region" description="Polar residues" evidence="3">
    <location>
        <begin position="9"/>
        <end position="18"/>
    </location>
</feature>
<dbReference type="eggNOG" id="ENOG502QVIT">
    <property type="taxonomic scope" value="Eukaryota"/>
</dbReference>
<dbReference type="PANTHER" id="PTHR31342">
    <property type="entry name" value="PROTEIN CHUP1, CHLOROPLASTIC"/>
    <property type="match status" value="1"/>
</dbReference>
<dbReference type="OMA" id="YQSPKFK"/>
<organism evidence="4 5">
    <name type="scientific">Cucumis sativus</name>
    <name type="common">Cucumber</name>
    <dbReference type="NCBI Taxonomy" id="3659"/>
    <lineage>
        <taxon>Eukaryota</taxon>
        <taxon>Viridiplantae</taxon>
        <taxon>Streptophyta</taxon>
        <taxon>Embryophyta</taxon>
        <taxon>Tracheophyta</taxon>
        <taxon>Spermatophyta</taxon>
        <taxon>Magnoliopsida</taxon>
        <taxon>eudicotyledons</taxon>
        <taxon>Gunneridae</taxon>
        <taxon>Pentapetalae</taxon>
        <taxon>rosids</taxon>
        <taxon>fabids</taxon>
        <taxon>Cucurbitales</taxon>
        <taxon>Cucurbitaceae</taxon>
        <taxon>Benincaseae</taxon>
        <taxon>Cucumis</taxon>
    </lineage>
</organism>
<feature type="region of interest" description="Disordered" evidence="3">
    <location>
        <begin position="169"/>
        <end position="243"/>
    </location>
</feature>
<dbReference type="InterPro" id="IPR040265">
    <property type="entry name" value="CHUP1/IPGA1-like"/>
</dbReference>
<feature type="region of interest" description="Disordered" evidence="3">
    <location>
        <begin position="1"/>
        <end position="79"/>
    </location>
</feature>
<feature type="compositionally biased region" description="Basic and acidic residues" evidence="3">
    <location>
        <begin position="172"/>
        <end position="196"/>
    </location>
</feature>
<dbReference type="AlphaFoldDB" id="A0A0A0L5G9"/>
<dbReference type="GO" id="GO:0055028">
    <property type="term" value="C:cortical microtubule"/>
    <property type="evidence" value="ECO:0000318"/>
    <property type="project" value="GO_Central"/>
</dbReference>
<name>A0A0A0L5G9_CUCSA</name>
<dbReference type="Gramene" id="KGN57210">
    <property type="protein sequence ID" value="KGN57210"/>
    <property type="gene ID" value="Csa_3G171180"/>
</dbReference>
<evidence type="ECO:0000256" key="2">
    <source>
        <dbReference type="SAM" id="Coils"/>
    </source>
</evidence>